<proteinExistence type="predicted"/>
<keyword evidence="2" id="KW-1185">Reference proteome</keyword>
<name>A0A2I1C3N5_ASPN1</name>
<dbReference type="OrthoDB" id="1668230at2759"/>
<accession>A0A2I1C3N5</accession>
<dbReference type="InterPro" id="IPR011009">
    <property type="entry name" value="Kinase-like_dom_sf"/>
</dbReference>
<protein>
    <recommendedName>
        <fullName evidence="3">Protein kinase domain-containing protein</fullName>
    </recommendedName>
</protein>
<reference evidence="2" key="1">
    <citation type="journal article" date="2018" name="Proc. Natl. Acad. Sci. U.S.A.">
        <title>Linking secondary metabolites to gene clusters through genome sequencing of six diverse Aspergillus species.</title>
        <authorList>
            <person name="Kaerboelling I."/>
            <person name="Vesth T.C."/>
            <person name="Frisvad J.C."/>
            <person name="Nybo J.L."/>
            <person name="Theobald S."/>
            <person name="Kuo A."/>
            <person name="Bowyer P."/>
            <person name="Matsuda Y."/>
            <person name="Mondo S."/>
            <person name="Lyhne E.K."/>
            <person name="Kogle M.E."/>
            <person name="Clum A."/>
            <person name="Lipzen A."/>
            <person name="Salamov A."/>
            <person name="Ngan C.Y."/>
            <person name="Daum C."/>
            <person name="Chiniquy J."/>
            <person name="Barry K."/>
            <person name="LaButti K."/>
            <person name="Haridas S."/>
            <person name="Simmons B.A."/>
            <person name="Magnuson J.K."/>
            <person name="Mortensen U.H."/>
            <person name="Larsen T.O."/>
            <person name="Grigoriev I.V."/>
            <person name="Baker S.E."/>
            <person name="Andersen M.R."/>
        </authorList>
    </citation>
    <scope>NUCLEOTIDE SEQUENCE [LARGE SCALE GENOMIC DNA]</scope>
    <source>
        <strain evidence="2">IBT 16806</strain>
    </source>
</reference>
<dbReference type="RefSeq" id="XP_024680845.1">
    <property type="nucleotide sequence ID" value="XM_024825122.1"/>
</dbReference>
<dbReference type="Gene3D" id="1.10.510.10">
    <property type="entry name" value="Transferase(Phosphotransferase) domain 1"/>
    <property type="match status" value="1"/>
</dbReference>
<organism evidence="1 2">
    <name type="scientific">Aspergillus novofumigatus (strain IBT 16806)</name>
    <dbReference type="NCBI Taxonomy" id="1392255"/>
    <lineage>
        <taxon>Eukaryota</taxon>
        <taxon>Fungi</taxon>
        <taxon>Dikarya</taxon>
        <taxon>Ascomycota</taxon>
        <taxon>Pezizomycotina</taxon>
        <taxon>Eurotiomycetes</taxon>
        <taxon>Eurotiomycetidae</taxon>
        <taxon>Eurotiales</taxon>
        <taxon>Aspergillaceae</taxon>
        <taxon>Aspergillus</taxon>
        <taxon>Aspergillus subgen. Fumigati</taxon>
    </lineage>
</organism>
<dbReference type="VEuPathDB" id="FungiDB:P174DRAFT_423383"/>
<dbReference type="AlphaFoldDB" id="A0A2I1C3N5"/>
<evidence type="ECO:0008006" key="3">
    <source>
        <dbReference type="Google" id="ProtNLM"/>
    </source>
</evidence>
<dbReference type="SUPFAM" id="SSF56112">
    <property type="entry name" value="Protein kinase-like (PK-like)"/>
    <property type="match status" value="1"/>
</dbReference>
<dbReference type="EMBL" id="MSZS01000006">
    <property type="protein sequence ID" value="PKX92250.1"/>
    <property type="molecule type" value="Genomic_DNA"/>
</dbReference>
<dbReference type="Proteomes" id="UP000234474">
    <property type="component" value="Unassembled WGS sequence"/>
</dbReference>
<evidence type="ECO:0000313" key="1">
    <source>
        <dbReference type="EMBL" id="PKX92250.1"/>
    </source>
</evidence>
<dbReference type="GeneID" id="36532447"/>
<evidence type="ECO:0000313" key="2">
    <source>
        <dbReference type="Proteomes" id="UP000234474"/>
    </source>
</evidence>
<gene>
    <name evidence="1" type="ORF">P174DRAFT_423383</name>
</gene>
<dbReference type="STRING" id="1392255.A0A2I1C3N5"/>
<comment type="caution">
    <text evidence="1">The sequence shown here is derived from an EMBL/GenBank/DDBJ whole genome shotgun (WGS) entry which is preliminary data.</text>
</comment>
<sequence>MTLNKNKVRSSIRDAQGQLISGEITGIVELLDDGTALKSPFPDAEIESHVPDIAREASIYRRIGPHRRLVRLLGHSRDDLVLEYMQNGDLKTYLWLFARWVEAGVW</sequence>